<evidence type="ECO:0000256" key="5">
    <source>
        <dbReference type="SAM" id="SignalP"/>
    </source>
</evidence>
<organism evidence="10 11">
    <name type="scientific">Neoroseomonas terrae</name>
    <dbReference type="NCBI Taxonomy" id="424799"/>
    <lineage>
        <taxon>Bacteria</taxon>
        <taxon>Pseudomonadati</taxon>
        <taxon>Pseudomonadota</taxon>
        <taxon>Alphaproteobacteria</taxon>
        <taxon>Acetobacterales</taxon>
        <taxon>Acetobacteraceae</taxon>
        <taxon>Neoroseomonas</taxon>
    </lineage>
</organism>
<proteinExistence type="inferred from homology"/>
<dbReference type="Pfam" id="PF25967">
    <property type="entry name" value="RND-MFP_C"/>
    <property type="match status" value="1"/>
</dbReference>
<evidence type="ECO:0000256" key="4">
    <source>
        <dbReference type="SAM" id="MobiDB-lite"/>
    </source>
</evidence>
<comment type="caution">
    <text evidence="10">The sequence shown here is derived from an EMBL/GenBank/DDBJ whole genome shotgun (WGS) entry which is preliminary data.</text>
</comment>
<dbReference type="Gene3D" id="1.10.287.470">
    <property type="entry name" value="Helix hairpin bin"/>
    <property type="match status" value="1"/>
</dbReference>
<protein>
    <submittedName>
        <fullName evidence="10">Efflux RND transporter periplasmic adaptor subunit</fullName>
    </submittedName>
</protein>
<dbReference type="Pfam" id="PF25876">
    <property type="entry name" value="HH_MFP_RND"/>
    <property type="match status" value="1"/>
</dbReference>
<dbReference type="PANTHER" id="PTHR30158">
    <property type="entry name" value="ACRA/E-RELATED COMPONENT OF DRUG EFFLUX TRANSPORTER"/>
    <property type="match status" value="1"/>
</dbReference>
<dbReference type="InterPro" id="IPR058625">
    <property type="entry name" value="MdtA-like_BSH"/>
</dbReference>
<comment type="similarity">
    <text evidence="2">Belongs to the membrane fusion protein (MFP) (TC 8.A.1) family.</text>
</comment>
<dbReference type="Gene3D" id="2.40.50.100">
    <property type="match status" value="1"/>
</dbReference>
<evidence type="ECO:0000256" key="1">
    <source>
        <dbReference type="ARBA" id="ARBA00004196"/>
    </source>
</evidence>
<sequence>MNRLFAGAVALILLAGAQPAAAQFGPQGPPAVGVMTAERKPITETSEFVGRVEATDRVNIRARVTGFIQERLFREGGDVTQGEVLYRLERAPFEAQLEQAQASLASAQAQLENARVALTRARDLRQTGAGTQVALDNAQAQERTSSAQVLSAQAAVRVAEINLGYTEINAPIAGQIGRTNLTIGNVVGPDAGTLATIVSQDPMRVAFTVSQRTALDLRNRFEGRGGPDAVRVRIRTTDGRMYQETGRVDFVDNQIDRNTDTILVRALIPNPIRRQSDSNVPVTPRELVDGQFVTVFLEGAEPVLTITLPRAAVLQDQQGSYVFVVGAENKAERRNVTLGRSSGQTAVIESGLQGGETVIVEGIQRVRPGQPVNPAPAGAPPGPQAPARG</sequence>
<evidence type="ECO:0000259" key="7">
    <source>
        <dbReference type="Pfam" id="PF25917"/>
    </source>
</evidence>
<reference evidence="11" key="1">
    <citation type="journal article" date="2021" name="Syst. Appl. Microbiol.">
        <title>Roseomonas hellenica sp. nov., isolated from roots of wild-growing Alkanna tinctoria.</title>
        <authorList>
            <person name="Rat A."/>
            <person name="Naranjo H.D."/>
            <person name="Lebbe L."/>
            <person name="Cnockaert M."/>
            <person name="Krigas N."/>
            <person name="Grigoriadou K."/>
            <person name="Maloupa E."/>
            <person name="Willems A."/>
        </authorList>
    </citation>
    <scope>NUCLEOTIDE SEQUENCE [LARGE SCALE GENOMIC DNA]</scope>
    <source>
        <strain evidence="11">LMG 31159</strain>
    </source>
</reference>
<comment type="subcellular location">
    <subcellularLocation>
        <location evidence="1">Cell envelope</location>
    </subcellularLocation>
</comment>
<feature type="domain" description="Multidrug resistance protein MdtA-like alpha-helical hairpin" evidence="6">
    <location>
        <begin position="96"/>
        <end position="166"/>
    </location>
</feature>
<gene>
    <name evidence="10" type="ORF">GXW78_16295</name>
</gene>
<dbReference type="InterPro" id="IPR058624">
    <property type="entry name" value="MdtA-like_HH"/>
</dbReference>
<dbReference type="Pfam" id="PF25944">
    <property type="entry name" value="Beta-barrel_RND"/>
    <property type="match status" value="1"/>
</dbReference>
<evidence type="ECO:0000313" key="10">
    <source>
        <dbReference type="EMBL" id="MBR0651233.1"/>
    </source>
</evidence>
<feature type="chain" id="PRO_5045206075" evidence="5">
    <location>
        <begin position="23"/>
        <end position="389"/>
    </location>
</feature>
<feature type="region of interest" description="Disordered" evidence="4">
    <location>
        <begin position="367"/>
        <end position="389"/>
    </location>
</feature>
<dbReference type="Gene3D" id="2.40.30.170">
    <property type="match status" value="1"/>
</dbReference>
<feature type="domain" description="Multidrug resistance protein MdtA-like beta-barrel" evidence="8">
    <location>
        <begin position="202"/>
        <end position="271"/>
    </location>
</feature>
<evidence type="ECO:0000256" key="3">
    <source>
        <dbReference type="SAM" id="Coils"/>
    </source>
</evidence>
<evidence type="ECO:0000313" key="11">
    <source>
        <dbReference type="Proteomes" id="UP000698752"/>
    </source>
</evidence>
<dbReference type="InterPro" id="IPR058626">
    <property type="entry name" value="MdtA-like_b-barrel"/>
</dbReference>
<dbReference type="RefSeq" id="WP_211869902.1">
    <property type="nucleotide sequence ID" value="NZ_JAAEDI010000017.1"/>
</dbReference>
<dbReference type="NCBIfam" id="TIGR01730">
    <property type="entry name" value="RND_mfp"/>
    <property type="match status" value="1"/>
</dbReference>
<keyword evidence="3" id="KW-0175">Coiled coil</keyword>
<feature type="coiled-coil region" evidence="3">
    <location>
        <begin position="97"/>
        <end position="124"/>
    </location>
</feature>
<feature type="domain" description="Multidrug resistance protein MdtA-like barrel-sandwich hybrid" evidence="7">
    <location>
        <begin position="57"/>
        <end position="188"/>
    </location>
</feature>
<dbReference type="SUPFAM" id="SSF111369">
    <property type="entry name" value="HlyD-like secretion proteins"/>
    <property type="match status" value="1"/>
</dbReference>
<name>A0ABS5EJQ2_9PROT</name>
<dbReference type="Pfam" id="PF25917">
    <property type="entry name" value="BSH_RND"/>
    <property type="match status" value="1"/>
</dbReference>
<dbReference type="Gene3D" id="2.40.420.20">
    <property type="match status" value="1"/>
</dbReference>
<feature type="signal peptide" evidence="5">
    <location>
        <begin position="1"/>
        <end position="22"/>
    </location>
</feature>
<evidence type="ECO:0000256" key="2">
    <source>
        <dbReference type="ARBA" id="ARBA00009477"/>
    </source>
</evidence>
<dbReference type="PANTHER" id="PTHR30158:SF3">
    <property type="entry name" value="MULTIDRUG EFFLUX PUMP SUBUNIT ACRA-RELATED"/>
    <property type="match status" value="1"/>
</dbReference>
<keyword evidence="11" id="KW-1185">Reference proteome</keyword>
<keyword evidence="5" id="KW-0732">Signal</keyword>
<accession>A0ABS5EJQ2</accession>
<dbReference type="Proteomes" id="UP000698752">
    <property type="component" value="Unassembled WGS sequence"/>
</dbReference>
<dbReference type="InterPro" id="IPR006143">
    <property type="entry name" value="RND_pump_MFP"/>
</dbReference>
<evidence type="ECO:0000259" key="6">
    <source>
        <dbReference type="Pfam" id="PF25876"/>
    </source>
</evidence>
<feature type="compositionally biased region" description="Pro residues" evidence="4">
    <location>
        <begin position="371"/>
        <end position="389"/>
    </location>
</feature>
<evidence type="ECO:0000259" key="8">
    <source>
        <dbReference type="Pfam" id="PF25944"/>
    </source>
</evidence>
<feature type="domain" description="Multidrug resistance protein MdtA-like C-terminal permuted SH3" evidence="9">
    <location>
        <begin position="306"/>
        <end position="365"/>
    </location>
</feature>
<evidence type="ECO:0000259" key="9">
    <source>
        <dbReference type="Pfam" id="PF25967"/>
    </source>
</evidence>
<dbReference type="EMBL" id="JAAEDI010000017">
    <property type="protein sequence ID" value="MBR0651233.1"/>
    <property type="molecule type" value="Genomic_DNA"/>
</dbReference>
<dbReference type="InterPro" id="IPR058627">
    <property type="entry name" value="MdtA-like_C"/>
</dbReference>